<feature type="coiled-coil region" evidence="1">
    <location>
        <begin position="46"/>
        <end position="128"/>
    </location>
</feature>
<reference evidence="2" key="2">
    <citation type="journal article" date="2014" name="ISME J.">
        <title>Microbial stratification in low pH oxic and suboxic macroscopic growths along an acid mine drainage.</title>
        <authorList>
            <person name="Mendez-Garcia C."/>
            <person name="Mesa V."/>
            <person name="Sprenger R.R."/>
            <person name="Richter M."/>
            <person name="Diez M.S."/>
            <person name="Solano J."/>
            <person name="Bargiela R."/>
            <person name="Golyshina O.V."/>
            <person name="Manteca A."/>
            <person name="Ramos J.L."/>
            <person name="Gallego J.R."/>
            <person name="Llorente I."/>
            <person name="Martins Dos Santos V.A."/>
            <person name="Jensen O.N."/>
            <person name="Pelaez A.I."/>
            <person name="Sanchez J."/>
            <person name="Ferrer M."/>
        </authorList>
    </citation>
    <scope>NUCLEOTIDE SEQUENCE</scope>
</reference>
<gene>
    <name evidence="2" type="ORF">B2A_02653</name>
</gene>
<protein>
    <recommendedName>
        <fullName evidence="3">DUF2130 domain-containing protein</fullName>
    </recommendedName>
</protein>
<sequence>MSREPLLLASDTRVTCPNCEHEFSLEQGFAKQALESIEASSAKGLAALKEQERASVERRAQELASEQARVAHRQVEDLRRLLKEQGEAHAKALAEVRALTEQAFQPQLAAMREQLATSQAKISDMDRREAQIAAREKSIEARIQESAAIRAAELVAGERQGYETRLTHAQEQLNSLRAEQIALREERQRLKDEKDTLALEVQKQVDAKLTERESLVRSQEQERAALEKAELQKKLEDAAARLADAQRKIEQGSQQLQGEVLELALEESLVQAFRLDTIEEVKKGVRGGDVIQRVTTRTGQAAGVMLWETKRAKDWSPQWVTKLKEDMRGASADV</sequence>
<name>T1CB07_9ZZZZ</name>
<feature type="coiled-coil region" evidence="1">
    <location>
        <begin position="159"/>
        <end position="255"/>
    </location>
</feature>
<dbReference type="Pfam" id="PF09903">
    <property type="entry name" value="DUF2130"/>
    <property type="match status" value="1"/>
</dbReference>
<dbReference type="AlphaFoldDB" id="T1CB07"/>
<comment type="caution">
    <text evidence="2">The sequence shown here is derived from an EMBL/GenBank/DDBJ whole genome shotgun (WGS) entry which is preliminary data.</text>
</comment>
<keyword evidence="1" id="KW-0175">Coiled coil</keyword>
<dbReference type="InterPro" id="IPR019219">
    <property type="entry name" value="DUF2130"/>
</dbReference>
<evidence type="ECO:0000256" key="1">
    <source>
        <dbReference type="SAM" id="Coils"/>
    </source>
</evidence>
<evidence type="ECO:0008006" key="3">
    <source>
        <dbReference type="Google" id="ProtNLM"/>
    </source>
</evidence>
<evidence type="ECO:0000313" key="2">
    <source>
        <dbReference type="EMBL" id="EQD62839.1"/>
    </source>
</evidence>
<proteinExistence type="predicted"/>
<accession>T1CB07</accession>
<organism evidence="2">
    <name type="scientific">mine drainage metagenome</name>
    <dbReference type="NCBI Taxonomy" id="410659"/>
    <lineage>
        <taxon>unclassified sequences</taxon>
        <taxon>metagenomes</taxon>
        <taxon>ecological metagenomes</taxon>
    </lineage>
</organism>
<feature type="non-terminal residue" evidence="2">
    <location>
        <position position="334"/>
    </location>
</feature>
<dbReference type="EMBL" id="AUZZ01001802">
    <property type="protein sequence ID" value="EQD62839.1"/>
    <property type="molecule type" value="Genomic_DNA"/>
</dbReference>
<reference evidence="2" key="1">
    <citation type="submission" date="2013-08" db="EMBL/GenBank/DDBJ databases">
        <authorList>
            <person name="Mendez C."/>
            <person name="Richter M."/>
            <person name="Ferrer M."/>
            <person name="Sanchez J."/>
        </authorList>
    </citation>
    <scope>NUCLEOTIDE SEQUENCE</scope>
</reference>